<dbReference type="InterPro" id="IPR000073">
    <property type="entry name" value="AB_hydrolase_1"/>
</dbReference>
<name>A0A6A6S387_9PLEO</name>
<evidence type="ECO:0000313" key="2">
    <source>
        <dbReference type="EMBL" id="KAF2640858.1"/>
    </source>
</evidence>
<proteinExistence type="predicted"/>
<reference evidence="2" key="1">
    <citation type="journal article" date="2020" name="Stud. Mycol.">
        <title>101 Dothideomycetes genomes: a test case for predicting lifestyles and emergence of pathogens.</title>
        <authorList>
            <person name="Haridas S."/>
            <person name="Albert R."/>
            <person name="Binder M."/>
            <person name="Bloem J."/>
            <person name="Labutti K."/>
            <person name="Salamov A."/>
            <person name="Andreopoulos B."/>
            <person name="Baker S."/>
            <person name="Barry K."/>
            <person name="Bills G."/>
            <person name="Bluhm B."/>
            <person name="Cannon C."/>
            <person name="Castanera R."/>
            <person name="Culley D."/>
            <person name="Daum C."/>
            <person name="Ezra D."/>
            <person name="Gonzalez J."/>
            <person name="Henrissat B."/>
            <person name="Kuo A."/>
            <person name="Liang C."/>
            <person name="Lipzen A."/>
            <person name="Lutzoni F."/>
            <person name="Magnuson J."/>
            <person name="Mondo S."/>
            <person name="Nolan M."/>
            <person name="Ohm R."/>
            <person name="Pangilinan J."/>
            <person name="Park H.-J."/>
            <person name="Ramirez L."/>
            <person name="Alfaro M."/>
            <person name="Sun H."/>
            <person name="Tritt A."/>
            <person name="Yoshinaga Y."/>
            <person name="Zwiers L.-H."/>
            <person name="Turgeon B."/>
            <person name="Goodwin S."/>
            <person name="Spatafora J."/>
            <person name="Crous P."/>
            <person name="Grigoriev I."/>
        </authorList>
    </citation>
    <scope>NUCLEOTIDE SEQUENCE</scope>
    <source>
        <strain evidence="2">CBS 473.64</strain>
    </source>
</reference>
<evidence type="ECO:0000259" key="1">
    <source>
        <dbReference type="Pfam" id="PF12697"/>
    </source>
</evidence>
<dbReference type="Proteomes" id="UP000799753">
    <property type="component" value="Unassembled WGS sequence"/>
</dbReference>
<dbReference type="InterPro" id="IPR029058">
    <property type="entry name" value="AB_hydrolase_fold"/>
</dbReference>
<dbReference type="PANTHER" id="PTHR37017">
    <property type="entry name" value="AB HYDROLASE-1 DOMAIN-CONTAINING PROTEIN-RELATED"/>
    <property type="match status" value="1"/>
</dbReference>
<keyword evidence="3" id="KW-1185">Reference proteome</keyword>
<dbReference type="GO" id="GO:0016787">
    <property type="term" value="F:hydrolase activity"/>
    <property type="evidence" value="ECO:0007669"/>
    <property type="project" value="UniProtKB-KW"/>
</dbReference>
<accession>A0A6A6S387</accession>
<sequence length="247" mass="26853">MSSKPQLVFVPGAWHTPEAFSLITPLLKSAGYTVHSRQLPAVGNPNPPQDLSEDIAAVRDLVTEAIGTGNDVVVFPHSWGGIVVGSALVGLGKKEREAQGEKGGVVRTGYICSFLVPKGINPIQSMDADWWTVEGNQILLKPSGQQVLYSDLPIPDQEKWFAKVQTHAFHAQQGNATAECWLDIPTSYLLCEDDQAIPCSAQEAMTEMVRQRGGDIEVERIKSGHSPFLSQPENTVAWVRKVAGEKV</sequence>
<dbReference type="EMBL" id="MU006784">
    <property type="protein sequence ID" value="KAF2640858.1"/>
    <property type="molecule type" value="Genomic_DNA"/>
</dbReference>
<keyword evidence="2" id="KW-0378">Hydrolase</keyword>
<feature type="domain" description="AB hydrolase-1" evidence="1">
    <location>
        <begin position="7"/>
        <end position="237"/>
    </location>
</feature>
<dbReference type="InterPro" id="IPR052897">
    <property type="entry name" value="Sec-Metab_Biosynth_Hydrolase"/>
</dbReference>
<organism evidence="2 3">
    <name type="scientific">Massarina eburnea CBS 473.64</name>
    <dbReference type="NCBI Taxonomy" id="1395130"/>
    <lineage>
        <taxon>Eukaryota</taxon>
        <taxon>Fungi</taxon>
        <taxon>Dikarya</taxon>
        <taxon>Ascomycota</taxon>
        <taxon>Pezizomycotina</taxon>
        <taxon>Dothideomycetes</taxon>
        <taxon>Pleosporomycetidae</taxon>
        <taxon>Pleosporales</taxon>
        <taxon>Massarineae</taxon>
        <taxon>Massarinaceae</taxon>
        <taxon>Massarina</taxon>
    </lineage>
</organism>
<dbReference type="Gene3D" id="3.40.50.1820">
    <property type="entry name" value="alpha/beta hydrolase"/>
    <property type="match status" value="1"/>
</dbReference>
<dbReference type="OrthoDB" id="1263307at2759"/>
<dbReference type="PANTHER" id="PTHR37017:SF11">
    <property type="entry name" value="ESTERASE_LIPASE_THIOESTERASE DOMAIN-CONTAINING PROTEIN"/>
    <property type="match status" value="1"/>
</dbReference>
<gene>
    <name evidence="2" type="ORF">P280DRAFT_399468</name>
</gene>
<evidence type="ECO:0000313" key="3">
    <source>
        <dbReference type="Proteomes" id="UP000799753"/>
    </source>
</evidence>
<protein>
    <submittedName>
        <fullName evidence="2">Alpha/beta-hydrolase</fullName>
    </submittedName>
</protein>
<dbReference type="Pfam" id="PF12697">
    <property type="entry name" value="Abhydrolase_6"/>
    <property type="match status" value="1"/>
</dbReference>
<dbReference type="AlphaFoldDB" id="A0A6A6S387"/>
<dbReference type="SUPFAM" id="SSF53474">
    <property type="entry name" value="alpha/beta-Hydrolases"/>
    <property type="match status" value="1"/>
</dbReference>